<dbReference type="PANTHER" id="PTHR36394">
    <property type="entry name" value="OS01G0277700 PROTEIN"/>
    <property type="match status" value="1"/>
</dbReference>
<reference evidence="2 3" key="1">
    <citation type="submission" date="2016-10" db="EMBL/GenBank/DDBJ databases">
        <title>Draft Genome Sequence of Rhizobacteria Flavobacterium johnsoniae CI04.</title>
        <authorList>
            <person name="Bravo J.I."/>
            <person name="Lozano G.L."/>
            <person name="Handelsman J."/>
        </authorList>
    </citation>
    <scope>NUCLEOTIDE SEQUENCE [LARGE SCALE GENOMIC DNA]</scope>
    <source>
        <strain evidence="2 3">CI04</strain>
    </source>
</reference>
<evidence type="ECO:0000256" key="1">
    <source>
        <dbReference type="SAM" id="Phobius"/>
    </source>
</evidence>
<keyword evidence="3" id="KW-1185">Reference proteome</keyword>
<protein>
    <recommendedName>
        <fullName evidence="4">Urease accessory protein UreH-like transmembrane domain-containing protein</fullName>
    </recommendedName>
</protein>
<evidence type="ECO:0008006" key="4">
    <source>
        <dbReference type="Google" id="ProtNLM"/>
    </source>
</evidence>
<name>A0A1J7BYH6_FLAJO</name>
<feature type="transmembrane region" description="Helical" evidence="1">
    <location>
        <begin position="176"/>
        <end position="200"/>
    </location>
</feature>
<dbReference type="AlphaFoldDB" id="A0A1J7BYH6"/>
<comment type="caution">
    <text evidence="2">The sequence shown here is derived from an EMBL/GenBank/DDBJ whole genome shotgun (WGS) entry which is preliminary data.</text>
</comment>
<feature type="transmembrane region" description="Helical" evidence="1">
    <location>
        <begin position="45"/>
        <end position="74"/>
    </location>
</feature>
<feature type="transmembrane region" description="Helical" evidence="1">
    <location>
        <begin position="212"/>
        <end position="231"/>
    </location>
</feature>
<dbReference type="Proteomes" id="UP000182826">
    <property type="component" value="Unassembled WGS sequence"/>
</dbReference>
<gene>
    <name evidence="2" type="ORF">BKM63_00170</name>
</gene>
<organism evidence="2 3">
    <name type="scientific">Flavobacterium johnsoniae</name>
    <name type="common">Cytophaga johnsonae</name>
    <dbReference type="NCBI Taxonomy" id="986"/>
    <lineage>
        <taxon>Bacteria</taxon>
        <taxon>Pseudomonadati</taxon>
        <taxon>Bacteroidota</taxon>
        <taxon>Flavobacteriia</taxon>
        <taxon>Flavobacteriales</taxon>
        <taxon>Flavobacteriaceae</taxon>
        <taxon>Flavobacterium</taxon>
    </lineage>
</organism>
<dbReference type="RefSeq" id="WP_071634621.1">
    <property type="nucleotide sequence ID" value="NZ_MLFK01000001.1"/>
</dbReference>
<evidence type="ECO:0000313" key="3">
    <source>
        <dbReference type="Proteomes" id="UP000182826"/>
    </source>
</evidence>
<accession>A0A1J7BYH6</accession>
<keyword evidence="1" id="KW-0472">Membrane</keyword>
<proteinExistence type="predicted"/>
<evidence type="ECO:0000313" key="2">
    <source>
        <dbReference type="EMBL" id="OIV43659.1"/>
    </source>
</evidence>
<feature type="transmembrane region" description="Helical" evidence="1">
    <location>
        <begin position="86"/>
        <end position="103"/>
    </location>
</feature>
<dbReference type="OrthoDB" id="9782403at2"/>
<sequence length="233" mass="26238">MDTTLTTLIVSAITISCLHTATGPDHYLPFIVLSRSRKWSISKTIWLTIVCGLGHILSSVILGLIGVLVGWQLSKLSMFQDVRGNISGWCLLLFGLLYFIWGLRSAYLNKPHKHFEVYNDEDIYVYEHRHGEAVAPKDRIKITPWILFVIFVMGPSEPLVPLLFYSGIRRSSLEVIVLITVFAVFTVLTMLTMVLIGCYGYSFFKTDKLERYVHAIGGGVVMLCGIGMVFLGW</sequence>
<feature type="transmembrane region" description="Helical" evidence="1">
    <location>
        <begin position="145"/>
        <end position="164"/>
    </location>
</feature>
<keyword evidence="1" id="KW-1133">Transmembrane helix</keyword>
<dbReference type="EMBL" id="MLFK01000001">
    <property type="protein sequence ID" value="OIV43659.1"/>
    <property type="molecule type" value="Genomic_DNA"/>
</dbReference>
<dbReference type="PANTHER" id="PTHR36394:SF1">
    <property type="entry name" value="OS01G0277700 PROTEIN"/>
    <property type="match status" value="1"/>
</dbReference>
<keyword evidence="1" id="KW-0812">Transmembrane</keyword>